<gene>
    <name evidence="7" type="primary">rpoE_12</name>
    <name evidence="7" type="ORF">CCE01nite_30480</name>
</gene>
<dbReference type="InterPro" id="IPR013325">
    <property type="entry name" value="RNA_pol_sigma_r2"/>
</dbReference>
<evidence type="ECO:0000256" key="2">
    <source>
        <dbReference type="ARBA" id="ARBA00023015"/>
    </source>
</evidence>
<dbReference type="Proteomes" id="UP000317046">
    <property type="component" value="Unassembled WGS sequence"/>
</dbReference>
<evidence type="ECO:0000313" key="7">
    <source>
        <dbReference type="EMBL" id="GEA89099.1"/>
    </source>
</evidence>
<evidence type="ECO:0000313" key="8">
    <source>
        <dbReference type="Proteomes" id="UP000317046"/>
    </source>
</evidence>
<dbReference type="GO" id="GO:0016987">
    <property type="term" value="F:sigma factor activity"/>
    <property type="evidence" value="ECO:0007669"/>
    <property type="project" value="UniProtKB-KW"/>
</dbReference>
<feature type="domain" description="RNA polymerase sigma-70 region 2" evidence="6">
    <location>
        <begin position="25"/>
        <end position="93"/>
    </location>
</feature>
<keyword evidence="3" id="KW-0731">Sigma factor</keyword>
<dbReference type="EMBL" id="BJLR01000029">
    <property type="protein sequence ID" value="GEA89099.1"/>
    <property type="molecule type" value="Genomic_DNA"/>
</dbReference>
<dbReference type="PANTHER" id="PTHR43133">
    <property type="entry name" value="RNA POLYMERASE ECF-TYPE SIGMA FACTO"/>
    <property type="match status" value="1"/>
</dbReference>
<dbReference type="InterPro" id="IPR007627">
    <property type="entry name" value="RNA_pol_sigma70_r2"/>
</dbReference>
<evidence type="ECO:0000256" key="5">
    <source>
        <dbReference type="ARBA" id="ARBA00023163"/>
    </source>
</evidence>
<dbReference type="NCBIfam" id="TIGR02937">
    <property type="entry name" value="sigma70-ECF"/>
    <property type="match status" value="1"/>
</dbReference>
<protein>
    <submittedName>
        <fullName evidence="7">RNA polymerase sigma factor</fullName>
    </submittedName>
</protein>
<dbReference type="AlphaFoldDB" id="A0A4Y3KXH2"/>
<dbReference type="PANTHER" id="PTHR43133:SF8">
    <property type="entry name" value="RNA POLYMERASE SIGMA FACTOR HI_1459-RELATED"/>
    <property type="match status" value="1"/>
</dbReference>
<evidence type="ECO:0000256" key="4">
    <source>
        <dbReference type="ARBA" id="ARBA00023125"/>
    </source>
</evidence>
<keyword evidence="4" id="KW-0238">DNA-binding</keyword>
<dbReference type="GO" id="GO:0003677">
    <property type="term" value="F:DNA binding"/>
    <property type="evidence" value="ECO:0007669"/>
    <property type="project" value="UniProtKB-KW"/>
</dbReference>
<name>A0A4Y3KXH2_9CELL</name>
<comment type="caution">
    <text evidence="7">The sequence shown here is derived from an EMBL/GenBank/DDBJ whole genome shotgun (WGS) entry which is preliminary data.</text>
</comment>
<keyword evidence="8" id="KW-1185">Reference proteome</keyword>
<accession>A0A4Y3KXH2</accession>
<keyword evidence="5" id="KW-0804">Transcription</keyword>
<organism evidence="7 8">
    <name type="scientific">Cellulomonas cellasea</name>
    <dbReference type="NCBI Taxonomy" id="43670"/>
    <lineage>
        <taxon>Bacteria</taxon>
        <taxon>Bacillati</taxon>
        <taxon>Actinomycetota</taxon>
        <taxon>Actinomycetes</taxon>
        <taxon>Micrococcales</taxon>
        <taxon>Cellulomonadaceae</taxon>
        <taxon>Cellulomonas</taxon>
    </lineage>
</organism>
<dbReference type="RefSeq" id="WP_141372646.1">
    <property type="nucleotide sequence ID" value="NZ_BJLR01000029.1"/>
</dbReference>
<evidence type="ECO:0000256" key="1">
    <source>
        <dbReference type="ARBA" id="ARBA00010641"/>
    </source>
</evidence>
<dbReference type="InterPro" id="IPR014284">
    <property type="entry name" value="RNA_pol_sigma-70_dom"/>
</dbReference>
<comment type="similarity">
    <text evidence="1">Belongs to the sigma-70 factor family. ECF subfamily.</text>
</comment>
<sequence>MADDVSVAELVLAARGGQQTAWDELVVRFTPLVHGIVRRYRLQGSDVEDVVQTLWLRLVEHLDDLREPAALPGWIVATARNECLRLLRARRRTQPVDPLGPGIDHEPPATARLDEEVVEDLDQAGRHELLLRAFAELSEQHRELLLVLVQDPPPSYAEVSARLGIPIGSIGPTRARALQRIRENPAVAAWIAAAADV</sequence>
<dbReference type="InterPro" id="IPR036388">
    <property type="entry name" value="WH-like_DNA-bd_sf"/>
</dbReference>
<dbReference type="InterPro" id="IPR039425">
    <property type="entry name" value="RNA_pol_sigma-70-like"/>
</dbReference>
<dbReference type="InterPro" id="IPR013324">
    <property type="entry name" value="RNA_pol_sigma_r3/r4-like"/>
</dbReference>
<proteinExistence type="inferred from homology"/>
<dbReference type="GO" id="GO:0006352">
    <property type="term" value="P:DNA-templated transcription initiation"/>
    <property type="evidence" value="ECO:0007669"/>
    <property type="project" value="InterPro"/>
</dbReference>
<evidence type="ECO:0000256" key="3">
    <source>
        <dbReference type="ARBA" id="ARBA00023082"/>
    </source>
</evidence>
<dbReference type="Gene3D" id="1.10.1740.10">
    <property type="match status" value="1"/>
</dbReference>
<dbReference type="SUPFAM" id="SSF88946">
    <property type="entry name" value="Sigma2 domain of RNA polymerase sigma factors"/>
    <property type="match status" value="1"/>
</dbReference>
<evidence type="ECO:0000259" key="6">
    <source>
        <dbReference type="Pfam" id="PF04542"/>
    </source>
</evidence>
<keyword evidence="2" id="KW-0805">Transcription regulation</keyword>
<dbReference type="Pfam" id="PF04542">
    <property type="entry name" value="Sigma70_r2"/>
    <property type="match status" value="1"/>
</dbReference>
<dbReference type="SUPFAM" id="SSF88659">
    <property type="entry name" value="Sigma3 and sigma4 domains of RNA polymerase sigma factors"/>
    <property type="match status" value="1"/>
</dbReference>
<dbReference type="Gene3D" id="1.10.10.10">
    <property type="entry name" value="Winged helix-like DNA-binding domain superfamily/Winged helix DNA-binding domain"/>
    <property type="match status" value="1"/>
</dbReference>
<reference evidence="7" key="1">
    <citation type="submission" date="2019-06" db="EMBL/GenBank/DDBJ databases">
        <title>Whole genome shotgun sequence of Cellulomonas cellasea NBRC 3753.</title>
        <authorList>
            <person name="Hosoyama A."/>
            <person name="Uohara A."/>
            <person name="Ohji S."/>
            <person name="Ichikawa N."/>
        </authorList>
    </citation>
    <scope>NUCLEOTIDE SEQUENCE [LARGE SCALE GENOMIC DNA]</scope>
    <source>
        <strain evidence="7">NBRC 3753</strain>
    </source>
</reference>